<dbReference type="GO" id="GO:0016853">
    <property type="term" value="F:isomerase activity"/>
    <property type="evidence" value="ECO:0007669"/>
    <property type="project" value="UniProtKB-KW"/>
</dbReference>
<evidence type="ECO:0000313" key="3">
    <source>
        <dbReference type="Proteomes" id="UP001598019"/>
    </source>
</evidence>
<evidence type="ECO:0000259" key="1">
    <source>
        <dbReference type="Pfam" id="PF01261"/>
    </source>
</evidence>
<dbReference type="PANTHER" id="PTHR12110:SF41">
    <property type="entry name" value="INOSOSE DEHYDRATASE"/>
    <property type="match status" value="1"/>
</dbReference>
<dbReference type="Proteomes" id="UP001598019">
    <property type="component" value="Unassembled WGS sequence"/>
</dbReference>
<proteinExistence type="predicted"/>
<protein>
    <submittedName>
        <fullName evidence="2">Sugar phosphate isomerase/epimerase</fullName>
    </submittedName>
</protein>
<gene>
    <name evidence="2" type="ORF">SKC37_02225</name>
</gene>
<accession>A0ABW6DFI8</accession>
<dbReference type="InterPro" id="IPR050312">
    <property type="entry name" value="IolE/XylAMocC-like"/>
</dbReference>
<comment type="caution">
    <text evidence="2">The sequence shown here is derived from an EMBL/GenBank/DDBJ whole genome shotgun (WGS) entry which is preliminary data.</text>
</comment>
<dbReference type="PANTHER" id="PTHR12110">
    <property type="entry name" value="HYDROXYPYRUVATE ISOMERASE"/>
    <property type="match status" value="1"/>
</dbReference>
<feature type="domain" description="Xylose isomerase-like TIM barrel" evidence="1">
    <location>
        <begin position="48"/>
        <end position="273"/>
    </location>
</feature>
<dbReference type="Pfam" id="PF01261">
    <property type="entry name" value="AP_endonuc_2"/>
    <property type="match status" value="1"/>
</dbReference>
<dbReference type="EMBL" id="JBBKXX010000001">
    <property type="protein sequence ID" value="MFD3407461.1"/>
    <property type="molecule type" value="Genomic_DNA"/>
</dbReference>
<evidence type="ECO:0000313" key="2">
    <source>
        <dbReference type="EMBL" id="MFD3407461.1"/>
    </source>
</evidence>
<keyword evidence="3" id="KW-1185">Reference proteome</keyword>
<dbReference type="SUPFAM" id="SSF51658">
    <property type="entry name" value="Xylose isomerase-like"/>
    <property type="match status" value="1"/>
</dbReference>
<sequence>MTTRREFLVKSSLFSVALTLPSFVQAKKSYSLGYSAITWNGQDEQAIQEISALGFKGIQLRANSFAKYKDNPAALKALLDSSGLQLCMFSSGNVEIDPAKVEASIAQHVKHASFVKALGGTSIQLTNSLRKKGVKPEEKDLIRLAEVMNEIGAKTKEIGIQSTYHNHMDQFGETQEEVELLVNHMDPAKIKLLLDVAHYFQGGGNPADAVFKYRKVLHSLHVKDVRQTEPRYRFVELGQGKVNLEEVFANLDKINFKGFAIVELDAVPDAGKTPLSCAETSKEFLKAKIQYPFS</sequence>
<keyword evidence="2" id="KW-0413">Isomerase</keyword>
<dbReference type="InterPro" id="IPR036237">
    <property type="entry name" value="Xyl_isomerase-like_sf"/>
</dbReference>
<name>A0ABW6DFI8_9BACT</name>
<organism evidence="2 3">
    <name type="scientific">Aquirufa esocilacus</name>
    <dbReference type="NCBI Taxonomy" id="3096513"/>
    <lineage>
        <taxon>Bacteria</taxon>
        <taxon>Pseudomonadati</taxon>
        <taxon>Bacteroidota</taxon>
        <taxon>Cytophagia</taxon>
        <taxon>Cytophagales</taxon>
        <taxon>Flectobacillaceae</taxon>
        <taxon>Aquirufa</taxon>
    </lineage>
</organism>
<dbReference type="InterPro" id="IPR013022">
    <property type="entry name" value="Xyl_isomerase-like_TIM-brl"/>
</dbReference>
<dbReference type="RefSeq" id="WP_377979902.1">
    <property type="nucleotide sequence ID" value="NZ_JBBKXX010000001.1"/>
</dbReference>
<reference evidence="2 3" key="1">
    <citation type="submission" date="2024-03" db="EMBL/GenBank/DDBJ databases">
        <title>Aquirufa genome sequencing.</title>
        <authorList>
            <person name="Pitt A."/>
            <person name="Hahn M.W."/>
        </authorList>
    </citation>
    <scope>NUCLEOTIDE SEQUENCE [LARGE SCALE GENOMIC DNA]</scope>
    <source>
        <strain evidence="2 3">HETE-83D</strain>
    </source>
</reference>
<dbReference type="Gene3D" id="3.20.20.150">
    <property type="entry name" value="Divalent-metal-dependent TIM barrel enzymes"/>
    <property type="match status" value="1"/>
</dbReference>